<dbReference type="GO" id="GO:0016757">
    <property type="term" value="F:glycosyltransferase activity"/>
    <property type="evidence" value="ECO:0007669"/>
    <property type="project" value="UniProtKB-KW"/>
</dbReference>
<dbReference type="PANTHER" id="PTHR45825:SF11">
    <property type="entry name" value="ALPHA AMYLASE DOMAIN-CONTAINING PROTEIN"/>
    <property type="match status" value="1"/>
</dbReference>
<protein>
    <recommendedName>
        <fullName evidence="3">Starch synthase catalytic domain-containing protein</fullName>
    </recommendedName>
</protein>
<sequence length="445" mass="50928">SLKEHNRKGPLVFISAEAEPFSKIGGLANVVYELPRKLAELGEKVCVITPIYKNGDEKSLEKMKKAIKKYDIKYTGKNVRFMIRDKEYEVGVHYGVVDGINYYLLDHHEFFDGLYWGYTAEEKLRRRIAFARSCAEVITTMGLCPLFTFTNDAFTGIFNAVVRGDRIYLDNSNFKRTCFLHVIHNNGWKYFDSYDRYEKGRDLFSLFNLPYRQADNFSDPINTERINCMAAGARFSDRVITVSPSYARQIETGCEGLEHEMNDVIGINNAIGRDFLRGVKQRFRGSGFVETCYSCLLDRVRKDSKLREKIETSYPEILQGARSCESIKNKVKRETLTRARNKMLLQVKHGLAVDPDKIIFTMIHRIVEQKGFQLLLEASEGIFKNLNFQGIIGGPISIRDQKSAQIAHGLTLLRNYYPESVCVNIGFLDVSIPLLCSDVFLMPSL</sequence>
<evidence type="ECO:0000313" key="4">
    <source>
        <dbReference type="EMBL" id="KKK96128.1"/>
    </source>
</evidence>
<dbReference type="EMBL" id="LAZR01046612">
    <property type="protein sequence ID" value="KKK96128.1"/>
    <property type="molecule type" value="Genomic_DNA"/>
</dbReference>
<feature type="non-terminal residue" evidence="4">
    <location>
        <position position="1"/>
    </location>
</feature>
<keyword evidence="2" id="KW-0808">Transferase</keyword>
<dbReference type="Gene3D" id="3.40.50.2000">
    <property type="entry name" value="Glycogen Phosphorylase B"/>
    <property type="match status" value="2"/>
</dbReference>
<dbReference type="InterPro" id="IPR013534">
    <property type="entry name" value="Starch_synth_cat_dom"/>
</dbReference>
<comment type="caution">
    <text evidence="4">The sequence shown here is derived from an EMBL/GenBank/DDBJ whole genome shotgun (WGS) entry which is preliminary data.</text>
</comment>
<feature type="non-terminal residue" evidence="4">
    <location>
        <position position="445"/>
    </location>
</feature>
<reference evidence="4" key="1">
    <citation type="journal article" date="2015" name="Nature">
        <title>Complex archaea that bridge the gap between prokaryotes and eukaryotes.</title>
        <authorList>
            <person name="Spang A."/>
            <person name="Saw J.H."/>
            <person name="Jorgensen S.L."/>
            <person name="Zaremba-Niedzwiedzka K."/>
            <person name="Martijn J."/>
            <person name="Lind A.E."/>
            <person name="van Eijk R."/>
            <person name="Schleper C."/>
            <person name="Guy L."/>
            <person name="Ettema T.J."/>
        </authorList>
    </citation>
    <scope>NUCLEOTIDE SEQUENCE</scope>
</reference>
<name>A0A0F8ZQM6_9ZZZZ</name>
<evidence type="ECO:0000256" key="1">
    <source>
        <dbReference type="ARBA" id="ARBA00022676"/>
    </source>
</evidence>
<dbReference type="PANTHER" id="PTHR45825">
    <property type="entry name" value="GRANULE-BOUND STARCH SYNTHASE 1, CHLOROPLASTIC/AMYLOPLASTIC"/>
    <property type="match status" value="1"/>
</dbReference>
<dbReference type="SUPFAM" id="SSF53756">
    <property type="entry name" value="UDP-Glycosyltransferase/glycogen phosphorylase"/>
    <property type="match status" value="1"/>
</dbReference>
<feature type="domain" description="Starch synthase catalytic" evidence="3">
    <location>
        <begin position="12"/>
        <end position="259"/>
    </location>
</feature>
<gene>
    <name evidence="4" type="ORF">LCGC14_2665890</name>
</gene>
<keyword evidence="1" id="KW-0328">Glycosyltransferase</keyword>
<evidence type="ECO:0000259" key="3">
    <source>
        <dbReference type="Pfam" id="PF08323"/>
    </source>
</evidence>
<accession>A0A0F8ZQM6</accession>
<dbReference type="Pfam" id="PF08323">
    <property type="entry name" value="Glyco_transf_5"/>
    <property type="match status" value="1"/>
</dbReference>
<organism evidence="4">
    <name type="scientific">marine sediment metagenome</name>
    <dbReference type="NCBI Taxonomy" id="412755"/>
    <lineage>
        <taxon>unclassified sequences</taxon>
        <taxon>metagenomes</taxon>
        <taxon>ecological metagenomes</taxon>
    </lineage>
</organism>
<dbReference type="AlphaFoldDB" id="A0A0F8ZQM6"/>
<evidence type="ECO:0000256" key="2">
    <source>
        <dbReference type="ARBA" id="ARBA00022679"/>
    </source>
</evidence>
<proteinExistence type="predicted"/>